<dbReference type="Gene3D" id="3.10.129.10">
    <property type="entry name" value="Hotdog Thioesterase"/>
    <property type="match status" value="1"/>
</dbReference>
<comment type="caution">
    <text evidence="3">The sequence shown here is derived from an EMBL/GenBank/DDBJ whole genome shotgun (WGS) entry which is preliminary data.</text>
</comment>
<sequence>MSARNGSTRQIPLSPGAELPTLTRQVTQDLIDGWAELSGDFNPLHTDVEYARSTRFGGTIAHGHISLCWLVEMMFGVAGDSWLTTGSVRDVTFVAPVRPGATMAVGGVVTDVDEQHVNCEVWVRDAATKAECVRGCAVFATPEAS</sequence>
<evidence type="ECO:0000259" key="2">
    <source>
        <dbReference type="Pfam" id="PF01575"/>
    </source>
</evidence>
<dbReference type="Proteomes" id="UP001500730">
    <property type="component" value="Unassembled WGS sequence"/>
</dbReference>
<evidence type="ECO:0000313" key="4">
    <source>
        <dbReference type="Proteomes" id="UP001500730"/>
    </source>
</evidence>
<organism evidence="3 4">
    <name type="scientific">Terrabacter carboxydivorans</name>
    <dbReference type="NCBI Taxonomy" id="619730"/>
    <lineage>
        <taxon>Bacteria</taxon>
        <taxon>Bacillati</taxon>
        <taxon>Actinomycetota</taxon>
        <taxon>Actinomycetes</taxon>
        <taxon>Micrococcales</taxon>
        <taxon>Intrasporangiaceae</taxon>
        <taxon>Terrabacter</taxon>
    </lineage>
</organism>
<reference evidence="3 4" key="1">
    <citation type="journal article" date="2019" name="Int. J. Syst. Evol. Microbiol.">
        <title>The Global Catalogue of Microorganisms (GCM) 10K type strain sequencing project: providing services to taxonomists for standard genome sequencing and annotation.</title>
        <authorList>
            <consortium name="The Broad Institute Genomics Platform"/>
            <consortium name="The Broad Institute Genome Sequencing Center for Infectious Disease"/>
            <person name="Wu L."/>
            <person name="Ma J."/>
        </authorList>
    </citation>
    <scope>NUCLEOTIDE SEQUENCE [LARGE SCALE GENOMIC DNA]</scope>
    <source>
        <strain evidence="3 4">JCM 16259</strain>
    </source>
</reference>
<feature type="domain" description="MaoC-like" evidence="2">
    <location>
        <begin position="17"/>
        <end position="116"/>
    </location>
</feature>
<protein>
    <recommendedName>
        <fullName evidence="2">MaoC-like domain-containing protein</fullName>
    </recommendedName>
</protein>
<evidence type="ECO:0000256" key="1">
    <source>
        <dbReference type="ARBA" id="ARBA00005254"/>
    </source>
</evidence>
<comment type="similarity">
    <text evidence="1">Belongs to the enoyl-CoA hydratase/isomerase family.</text>
</comment>
<dbReference type="InterPro" id="IPR029069">
    <property type="entry name" value="HotDog_dom_sf"/>
</dbReference>
<evidence type="ECO:0000313" key="3">
    <source>
        <dbReference type="EMBL" id="GAA2468369.1"/>
    </source>
</evidence>
<proteinExistence type="inferred from homology"/>
<dbReference type="Pfam" id="PF01575">
    <property type="entry name" value="MaoC_dehydratas"/>
    <property type="match status" value="1"/>
</dbReference>
<keyword evidence="4" id="KW-1185">Reference proteome</keyword>
<dbReference type="SUPFAM" id="SSF54637">
    <property type="entry name" value="Thioesterase/thiol ester dehydrase-isomerase"/>
    <property type="match status" value="1"/>
</dbReference>
<name>A0ABN3KPJ0_9MICO</name>
<accession>A0ABN3KPJ0</accession>
<dbReference type="InterPro" id="IPR002539">
    <property type="entry name" value="MaoC-like_dom"/>
</dbReference>
<dbReference type="EMBL" id="BAAARE010000001">
    <property type="protein sequence ID" value="GAA2468369.1"/>
    <property type="molecule type" value="Genomic_DNA"/>
</dbReference>
<gene>
    <name evidence="3" type="ORF">GCM10009858_02020</name>
</gene>
<dbReference type="CDD" id="cd03441">
    <property type="entry name" value="R_hydratase_like"/>
    <property type="match status" value="1"/>
</dbReference>
<dbReference type="RefSeq" id="WP_344252255.1">
    <property type="nucleotide sequence ID" value="NZ_BAAARE010000001.1"/>
</dbReference>